<dbReference type="Proteomes" id="UP001172155">
    <property type="component" value="Unassembled WGS sequence"/>
</dbReference>
<sequence>MPELSRVGSRPDGKWMRPPAEPLLATNGDKHRLSLEPTSSTSLLSSCRPKPISCHGPSMLRRKSSCDGNRGTRPRGMQGDAHYRFLGVLTSDRRVGTGGHRVPGEEGASRGRCFTAHGFTSVVESGGQGKHAPNMGEQAGLPLARDAKRRE</sequence>
<feature type="region of interest" description="Disordered" evidence="1">
    <location>
        <begin position="93"/>
        <end position="112"/>
    </location>
</feature>
<proteinExistence type="predicted"/>
<evidence type="ECO:0000256" key="1">
    <source>
        <dbReference type="SAM" id="MobiDB-lite"/>
    </source>
</evidence>
<dbReference type="AlphaFoldDB" id="A0AA40K0G6"/>
<feature type="compositionally biased region" description="Low complexity" evidence="1">
    <location>
        <begin position="35"/>
        <end position="46"/>
    </location>
</feature>
<feature type="region of interest" description="Disordered" evidence="1">
    <location>
        <begin position="1"/>
        <end position="80"/>
    </location>
</feature>
<comment type="caution">
    <text evidence="2">The sequence shown here is derived from an EMBL/GenBank/DDBJ whole genome shotgun (WGS) entry which is preliminary data.</text>
</comment>
<name>A0AA40K0G6_9PEZI</name>
<dbReference type="EMBL" id="JAUKUD010000006">
    <property type="protein sequence ID" value="KAK0741077.1"/>
    <property type="molecule type" value="Genomic_DNA"/>
</dbReference>
<organism evidence="2 3">
    <name type="scientific">Schizothecium vesticola</name>
    <dbReference type="NCBI Taxonomy" id="314040"/>
    <lineage>
        <taxon>Eukaryota</taxon>
        <taxon>Fungi</taxon>
        <taxon>Dikarya</taxon>
        <taxon>Ascomycota</taxon>
        <taxon>Pezizomycotina</taxon>
        <taxon>Sordariomycetes</taxon>
        <taxon>Sordariomycetidae</taxon>
        <taxon>Sordariales</taxon>
        <taxon>Schizotheciaceae</taxon>
        <taxon>Schizothecium</taxon>
    </lineage>
</organism>
<protein>
    <submittedName>
        <fullName evidence="2">Uncharacterized protein</fullName>
    </submittedName>
</protein>
<reference evidence="2" key="1">
    <citation type="submission" date="2023-06" db="EMBL/GenBank/DDBJ databases">
        <title>Genome-scale phylogeny and comparative genomics of the fungal order Sordariales.</title>
        <authorList>
            <consortium name="Lawrence Berkeley National Laboratory"/>
            <person name="Hensen N."/>
            <person name="Bonometti L."/>
            <person name="Westerberg I."/>
            <person name="Brannstrom I.O."/>
            <person name="Guillou S."/>
            <person name="Cros-Aarteil S."/>
            <person name="Calhoun S."/>
            <person name="Haridas S."/>
            <person name="Kuo A."/>
            <person name="Mondo S."/>
            <person name="Pangilinan J."/>
            <person name="Riley R."/>
            <person name="LaButti K."/>
            <person name="Andreopoulos B."/>
            <person name="Lipzen A."/>
            <person name="Chen C."/>
            <person name="Yanf M."/>
            <person name="Daum C."/>
            <person name="Ng V."/>
            <person name="Clum A."/>
            <person name="Steindorff A."/>
            <person name="Ohm R."/>
            <person name="Martin F."/>
            <person name="Silar P."/>
            <person name="Natvig D."/>
            <person name="Lalanne C."/>
            <person name="Gautier V."/>
            <person name="Ament-velasquez S.L."/>
            <person name="Kruys A."/>
            <person name="Hutchinson M.I."/>
            <person name="Powell A.J."/>
            <person name="Barry K."/>
            <person name="Miller A.N."/>
            <person name="Grigoriev I.V."/>
            <person name="Debuchy R."/>
            <person name="Gladieux P."/>
            <person name="Thoren M.H."/>
            <person name="Johannesson H."/>
        </authorList>
    </citation>
    <scope>NUCLEOTIDE SEQUENCE</scope>
    <source>
        <strain evidence="2">SMH3187-1</strain>
    </source>
</reference>
<keyword evidence="3" id="KW-1185">Reference proteome</keyword>
<gene>
    <name evidence="2" type="ORF">B0T18DRAFT_393764</name>
</gene>
<evidence type="ECO:0000313" key="2">
    <source>
        <dbReference type="EMBL" id="KAK0741077.1"/>
    </source>
</evidence>
<accession>A0AA40K0G6</accession>
<evidence type="ECO:0000313" key="3">
    <source>
        <dbReference type="Proteomes" id="UP001172155"/>
    </source>
</evidence>
<feature type="region of interest" description="Disordered" evidence="1">
    <location>
        <begin position="124"/>
        <end position="151"/>
    </location>
</feature>